<sequence>MAKNFIRFLVIFSALLFSTSHAASNMMNVRIWVLSACRFENQGDLIKNFGNLSNADVTIKNIVPIHCTNGTNFRITLNQGLHASGQQRQMAQLNGSARLPYSLSASPEQGVGTGDRIDILLTGVVKKTDFQSRPVGNYADTVLLTIEP</sequence>
<gene>
    <name evidence="3" type="ORF">GM173_11230</name>
</gene>
<evidence type="ECO:0000259" key="2">
    <source>
        <dbReference type="Pfam" id="PF05229"/>
    </source>
</evidence>
<dbReference type="Pfam" id="PF05229">
    <property type="entry name" value="SCPU"/>
    <property type="match status" value="1"/>
</dbReference>
<reference evidence="3 4" key="1">
    <citation type="submission" date="2019-11" db="EMBL/GenBank/DDBJ databases">
        <title>Novel Deefgea species.</title>
        <authorList>
            <person name="Han J.-H."/>
        </authorList>
    </citation>
    <scope>NUCLEOTIDE SEQUENCE [LARGE SCALE GENOMIC DNA]</scope>
    <source>
        <strain evidence="3 4">LMG 24817</strain>
    </source>
</reference>
<keyword evidence="1" id="KW-0732">Signal</keyword>
<comment type="caution">
    <text evidence="3">The sequence shown here is derived from an EMBL/GenBank/DDBJ whole genome shotgun (WGS) entry which is preliminary data.</text>
</comment>
<feature type="chain" id="PRO_5045127230" evidence="1">
    <location>
        <begin position="23"/>
        <end position="148"/>
    </location>
</feature>
<evidence type="ECO:0000256" key="1">
    <source>
        <dbReference type="SAM" id="SignalP"/>
    </source>
</evidence>
<feature type="domain" description="Spore coat protein U/FanG" evidence="2">
    <location>
        <begin position="26"/>
        <end position="142"/>
    </location>
</feature>
<organism evidence="3 4">
    <name type="scientific">Deefgea chitinilytica</name>
    <dbReference type="NCBI Taxonomy" id="570276"/>
    <lineage>
        <taxon>Bacteria</taxon>
        <taxon>Pseudomonadati</taxon>
        <taxon>Pseudomonadota</taxon>
        <taxon>Betaproteobacteria</taxon>
        <taxon>Neisseriales</taxon>
        <taxon>Chitinibacteraceae</taxon>
        <taxon>Deefgea</taxon>
    </lineage>
</organism>
<dbReference type="PANTHER" id="PTHR37089:SF1">
    <property type="entry name" value="MEMBRANE PROTEIN"/>
    <property type="match status" value="1"/>
</dbReference>
<proteinExistence type="predicted"/>
<keyword evidence="4" id="KW-1185">Reference proteome</keyword>
<dbReference type="PANTHER" id="PTHR37089">
    <property type="entry name" value="PROTEIN U-RELATED"/>
    <property type="match status" value="1"/>
</dbReference>
<protein>
    <submittedName>
        <fullName evidence="3">Fimbrial major subunit CsuA/B family protein</fullName>
    </submittedName>
</protein>
<evidence type="ECO:0000313" key="3">
    <source>
        <dbReference type="EMBL" id="MBM5572147.1"/>
    </source>
</evidence>
<accession>A0ABS2CDB3</accession>
<evidence type="ECO:0000313" key="4">
    <source>
        <dbReference type="Proteomes" id="UP001195660"/>
    </source>
</evidence>
<dbReference type="InterPro" id="IPR053167">
    <property type="entry name" value="Spore_coat_component"/>
</dbReference>
<feature type="signal peptide" evidence="1">
    <location>
        <begin position="1"/>
        <end position="22"/>
    </location>
</feature>
<dbReference type="Proteomes" id="UP001195660">
    <property type="component" value="Unassembled WGS sequence"/>
</dbReference>
<name>A0ABS2CDB3_9NEIS</name>
<dbReference type="InterPro" id="IPR007893">
    <property type="entry name" value="Spore_coat_U/FanG"/>
</dbReference>
<dbReference type="EMBL" id="WOFE01000005">
    <property type="protein sequence ID" value="MBM5572147.1"/>
    <property type="molecule type" value="Genomic_DNA"/>
</dbReference>